<evidence type="ECO:0000256" key="18">
    <source>
        <dbReference type="ARBA" id="ARBA00029893"/>
    </source>
</evidence>
<feature type="transmembrane region" description="Helical" evidence="24">
    <location>
        <begin position="150"/>
        <end position="172"/>
    </location>
</feature>
<evidence type="ECO:0000256" key="14">
    <source>
        <dbReference type="ARBA" id="ARBA00023098"/>
    </source>
</evidence>
<protein>
    <recommendedName>
        <fullName evidence="7">Phosphatidate cytidylyltransferase</fullName>
        <ecNumber evidence="6">2.7.7.41</ecNumber>
    </recommendedName>
    <alternativeName>
        <fullName evidence="20">CDP-DAG synthase</fullName>
    </alternativeName>
    <alternativeName>
        <fullName evidence="22">CDP-DG synthase</fullName>
    </alternativeName>
    <alternativeName>
        <fullName evidence="18">CDP-diacylglycerol synthase</fullName>
    </alternativeName>
    <alternativeName>
        <fullName evidence="21">CDP-diglyceride pyrophosphorylase</fullName>
    </alternativeName>
    <alternativeName>
        <fullName evidence="23">CDP-diglyceride synthase</fullName>
    </alternativeName>
    <alternativeName>
        <fullName evidence="19">CTP:phosphatidate cytidylyltransferase</fullName>
    </alternativeName>
</protein>
<evidence type="ECO:0000256" key="24">
    <source>
        <dbReference type="SAM" id="Phobius"/>
    </source>
</evidence>
<evidence type="ECO:0000256" key="16">
    <source>
        <dbReference type="ARBA" id="ARBA00023209"/>
    </source>
</evidence>
<dbReference type="Proteomes" id="UP000315724">
    <property type="component" value="Chromosome"/>
</dbReference>
<evidence type="ECO:0000256" key="3">
    <source>
        <dbReference type="ARBA" id="ARBA00005119"/>
    </source>
</evidence>
<sequence>MLGWRLIISAILIPLLIGIFYLDARSGESALFLLLFAEILAIRSVWECADLVRDRSKRLQLPAMFSCAAAIVFAGWIPHLTGAASDTGDLNFVALIYAFTVMLLCASEAARFRGPGGNIESLGTEILIVSYVGVLLAVTTQLRWIAGHEAGYLVLGSLLICAKGGDIGAYTLGRLFGTTKLAPNLSPGKTQEGAVGAVVGAGLCGWLWLEFATPFFNADWAPPAWYWAVLYGCVIGVVGLIGDLCESFLKRDAGKKDSAQLFPGFGGLLDMLDSVMYAGPAAYLLWKVLPLATWLN</sequence>
<comment type="catalytic activity">
    <reaction evidence="1">
        <text>a 1,2-diacyl-sn-glycero-3-phosphate + CTP + H(+) = a CDP-1,2-diacyl-sn-glycerol + diphosphate</text>
        <dbReference type="Rhea" id="RHEA:16229"/>
        <dbReference type="ChEBI" id="CHEBI:15378"/>
        <dbReference type="ChEBI" id="CHEBI:33019"/>
        <dbReference type="ChEBI" id="CHEBI:37563"/>
        <dbReference type="ChEBI" id="CHEBI:58332"/>
        <dbReference type="ChEBI" id="CHEBI:58608"/>
        <dbReference type="EC" id="2.7.7.41"/>
    </reaction>
</comment>
<dbReference type="PANTHER" id="PTHR46382">
    <property type="entry name" value="PHOSPHATIDATE CYTIDYLYLTRANSFERASE"/>
    <property type="match status" value="1"/>
</dbReference>
<feature type="transmembrane region" description="Helical" evidence="24">
    <location>
        <begin position="224"/>
        <end position="249"/>
    </location>
</feature>
<evidence type="ECO:0000256" key="9">
    <source>
        <dbReference type="ARBA" id="ARBA00022516"/>
    </source>
</evidence>
<evidence type="ECO:0000256" key="12">
    <source>
        <dbReference type="ARBA" id="ARBA00022695"/>
    </source>
</evidence>
<keyword evidence="13 24" id="KW-1133">Transmembrane helix</keyword>
<evidence type="ECO:0000256" key="1">
    <source>
        <dbReference type="ARBA" id="ARBA00001698"/>
    </source>
</evidence>
<feature type="transmembrane region" description="Helical" evidence="24">
    <location>
        <begin position="7"/>
        <end position="24"/>
    </location>
</feature>
<dbReference type="GO" id="GO:0005886">
    <property type="term" value="C:plasma membrane"/>
    <property type="evidence" value="ECO:0007669"/>
    <property type="project" value="UniProtKB-SubCell"/>
</dbReference>
<keyword evidence="26" id="KW-1185">Reference proteome</keyword>
<evidence type="ECO:0000256" key="13">
    <source>
        <dbReference type="ARBA" id="ARBA00022989"/>
    </source>
</evidence>
<dbReference type="OrthoDB" id="9799199at2"/>
<comment type="pathway">
    <text evidence="4">Lipid metabolism.</text>
</comment>
<keyword evidence="15 24" id="KW-0472">Membrane</keyword>
<evidence type="ECO:0000256" key="2">
    <source>
        <dbReference type="ARBA" id="ARBA00004651"/>
    </source>
</evidence>
<evidence type="ECO:0000256" key="20">
    <source>
        <dbReference type="ARBA" id="ARBA00032253"/>
    </source>
</evidence>
<reference evidence="25 26" key="1">
    <citation type="submission" date="2019-02" db="EMBL/GenBank/DDBJ databases">
        <title>Deep-cultivation of Planctomycetes and their phenomic and genomic characterization uncovers novel biology.</title>
        <authorList>
            <person name="Wiegand S."/>
            <person name="Jogler M."/>
            <person name="Boedeker C."/>
            <person name="Pinto D."/>
            <person name="Vollmers J."/>
            <person name="Rivas-Marin E."/>
            <person name="Kohn T."/>
            <person name="Peeters S.H."/>
            <person name="Heuer A."/>
            <person name="Rast P."/>
            <person name="Oberbeckmann S."/>
            <person name="Bunk B."/>
            <person name="Jeske O."/>
            <person name="Meyerdierks A."/>
            <person name="Storesund J.E."/>
            <person name="Kallscheuer N."/>
            <person name="Luecker S."/>
            <person name="Lage O.M."/>
            <person name="Pohl T."/>
            <person name="Merkel B.J."/>
            <person name="Hornburger P."/>
            <person name="Mueller R.-W."/>
            <person name="Bruemmer F."/>
            <person name="Labrenz M."/>
            <person name="Spormann A.M."/>
            <person name="Op den Camp H."/>
            <person name="Overmann J."/>
            <person name="Amann R."/>
            <person name="Jetten M.S.M."/>
            <person name="Mascher T."/>
            <person name="Medema M.H."/>
            <person name="Devos D.P."/>
            <person name="Kaster A.-K."/>
            <person name="Ovreas L."/>
            <person name="Rohde M."/>
            <person name="Galperin M.Y."/>
            <person name="Jogler C."/>
        </authorList>
    </citation>
    <scope>NUCLEOTIDE SEQUENCE [LARGE SCALE GENOMIC DNA]</scope>
    <source>
        <strain evidence="25 26">Mal48</strain>
    </source>
</reference>
<dbReference type="GO" id="GO:0016024">
    <property type="term" value="P:CDP-diacylglycerol biosynthetic process"/>
    <property type="evidence" value="ECO:0007669"/>
    <property type="project" value="TreeGrafter"/>
</dbReference>
<dbReference type="EMBL" id="CP036267">
    <property type="protein sequence ID" value="QDT31329.1"/>
    <property type="molecule type" value="Genomic_DNA"/>
</dbReference>
<feature type="transmembrane region" description="Helical" evidence="24">
    <location>
        <begin position="122"/>
        <end position="144"/>
    </location>
</feature>
<keyword evidence="14" id="KW-0443">Lipid metabolism</keyword>
<feature type="transmembrane region" description="Helical" evidence="24">
    <location>
        <begin position="261"/>
        <end position="286"/>
    </location>
</feature>
<keyword evidence="12 25" id="KW-0548">Nucleotidyltransferase</keyword>
<dbReference type="EC" id="2.7.7.41" evidence="6"/>
<dbReference type="KEGG" id="tpol:Mal48_05620"/>
<keyword evidence="10 25" id="KW-0808">Transferase</keyword>
<keyword evidence="17" id="KW-1208">Phospholipid metabolism</keyword>
<dbReference type="GO" id="GO:0004605">
    <property type="term" value="F:phosphatidate cytidylyltransferase activity"/>
    <property type="evidence" value="ECO:0007669"/>
    <property type="project" value="UniProtKB-EC"/>
</dbReference>
<evidence type="ECO:0000256" key="7">
    <source>
        <dbReference type="ARBA" id="ARBA00019373"/>
    </source>
</evidence>
<keyword evidence="8" id="KW-1003">Cell membrane</keyword>
<evidence type="ECO:0000256" key="11">
    <source>
        <dbReference type="ARBA" id="ARBA00022692"/>
    </source>
</evidence>
<feature type="transmembrane region" description="Helical" evidence="24">
    <location>
        <begin position="61"/>
        <end position="78"/>
    </location>
</feature>
<proteinExistence type="inferred from homology"/>
<gene>
    <name evidence="25" type="primary">cdsA</name>
    <name evidence="25" type="ORF">Mal48_05620</name>
</gene>
<feature type="transmembrane region" description="Helical" evidence="24">
    <location>
        <begin position="90"/>
        <end position="110"/>
    </location>
</feature>
<evidence type="ECO:0000256" key="21">
    <source>
        <dbReference type="ARBA" id="ARBA00032396"/>
    </source>
</evidence>
<evidence type="ECO:0000256" key="4">
    <source>
        <dbReference type="ARBA" id="ARBA00005189"/>
    </source>
</evidence>
<dbReference type="RefSeq" id="WP_145195821.1">
    <property type="nucleotide sequence ID" value="NZ_CP036267.1"/>
</dbReference>
<dbReference type="AlphaFoldDB" id="A0A517QI61"/>
<organism evidence="25 26">
    <name type="scientific">Thalassoglobus polymorphus</name>
    <dbReference type="NCBI Taxonomy" id="2527994"/>
    <lineage>
        <taxon>Bacteria</taxon>
        <taxon>Pseudomonadati</taxon>
        <taxon>Planctomycetota</taxon>
        <taxon>Planctomycetia</taxon>
        <taxon>Planctomycetales</taxon>
        <taxon>Planctomycetaceae</taxon>
        <taxon>Thalassoglobus</taxon>
    </lineage>
</organism>
<evidence type="ECO:0000313" key="26">
    <source>
        <dbReference type="Proteomes" id="UP000315724"/>
    </source>
</evidence>
<accession>A0A517QI61</accession>
<evidence type="ECO:0000313" key="25">
    <source>
        <dbReference type="EMBL" id="QDT31329.1"/>
    </source>
</evidence>
<evidence type="ECO:0000256" key="10">
    <source>
        <dbReference type="ARBA" id="ARBA00022679"/>
    </source>
</evidence>
<feature type="transmembrane region" description="Helical" evidence="24">
    <location>
        <begin position="30"/>
        <end position="49"/>
    </location>
</feature>
<evidence type="ECO:0000256" key="8">
    <source>
        <dbReference type="ARBA" id="ARBA00022475"/>
    </source>
</evidence>
<dbReference type="Pfam" id="PF01148">
    <property type="entry name" value="CTP_transf_1"/>
    <property type="match status" value="1"/>
</dbReference>
<evidence type="ECO:0000256" key="22">
    <source>
        <dbReference type="ARBA" id="ARBA00032743"/>
    </source>
</evidence>
<comment type="subcellular location">
    <subcellularLocation>
        <location evidence="2">Cell membrane</location>
        <topology evidence="2">Multi-pass membrane protein</topology>
    </subcellularLocation>
</comment>
<evidence type="ECO:0000256" key="6">
    <source>
        <dbReference type="ARBA" id="ARBA00012487"/>
    </source>
</evidence>
<keyword evidence="16" id="KW-0594">Phospholipid biosynthesis</keyword>
<keyword evidence="9" id="KW-0444">Lipid biosynthesis</keyword>
<comment type="similarity">
    <text evidence="5">Belongs to the CDS family.</text>
</comment>
<name>A0A517QI61_9PLAN</name>
<feature type="transmembrane region" description="Helical" evidence="24">
    <location>
        <begin position="193"/>
        <end position="212"/>
    </location>
</feature>
<evidence type="ECO:0000256" key="23">
    <source>
        <dbReference type="ARBA" id="ARBA00033406"/>
    </source>
</evidence>
<dbReference type="PANTHER" id="PTHR46382:SF1">
    <property type="entry name" value="PHOSPHATIDATE CYTIDYLYLTRANSFERASE"/>
    <property type="match status" value="1"/>
</dbReference>
<comment type="pathway">
    <text evidence="3">Phospholipid metabolism; CDP-diacylglycerol biosynthesis; CDP-diacylglycerol from sn-glycerol 3-phosphate: step 3/3.</text>
</comment>
<evidence type="ECO:0000256" key="19">
    <source>
        <dbReference type="ARBA" id="ARBA00031825"/>
    </source>
</evidence>
<evidence type="ECO:0000256" key="17">
    <source>
        <dbReference type="ARBA" id="ARBA00023264"/>
    </source>
</evidence>
<evidence type="ECO:0000256" key="15">
    <source>
        <dbReference type="ARBA" id="ARBA00023136"/>
    </source>
</evidence>
<evidence type="ECO:0000256" key="5">
    <source>
        <dbReference type="ARBA" id="ARBA00010185"/>
    </source>
</evidence>
<keyword evidence="11 24" id="KW-0812">Transmembrane</keyword>